<evidence type="ECO:0000313" key="1">
    <source>
        <dbReference type="EMBL" id="MCE5171237.1"/>
    </source>
</evidence>
<dbReference type="Proteomes" id="UP001199916">
    <property type="component" value="Unassembled WGS sequence"/>
</dbReference>
<keyword evidence="2" id="KW-1185">Reference proteome</keyword>
<sequence>MRVPLFLVRPQPGQERENACYFAKQGAAIVARHELELAEQLMEAYARPERLSAMQARMEHIARPYAAERIADDVMQRMATECVLTLPRCEWNLRHTAV</sequence>
<protein>
    <recommendedName>
        <fullName evidence="3">Glycosyl transferase family 28 C-terminal domain-containing protein</fullName>
    </recommendedName>
</protein>
<dbReference type="PANTHER" id="PTHR43025">
    <property type="entry name" value="MONOGALACTOSYLDIACYLGLYCEROL SYNTHASE"/>
    <property type="match status" value="1"/>
</dbReference>
<dbReference type="Gene3D" id="3.40.50.2000">
    <property type="entry name" value="Glycogen Phosphorylase B"/>
    <property type="match status" value="1"/>
</dbReference>
<evidence type="ECO:0008006" key="3">
    <source>
        <dbReference type="Google" id="ProtNLM"/>
    </source>
</evidence>
<evidence type="ECO:0000313" key="2">
    <source>
        <dbReference type="Proteomes" id="UP001199916"/>
    </source>
</evidence>
<dbReference type="PANTHER" id="PTHR43025:SF3">
    <property type="entry name" value="MONOGALACTOSYLDIACYLGLYCEROL SYNTHASE 1, CHLOROPLASTIC"/>
    <property type="match status" value="1"/>
</dbReference>
<comment type="caution">
    <text evidence="1">The sequence shown here is derived from an EMBL/GenBank/DDBJ whole genome shotgun (WGS) entry which is preliminary data.</text>
</comment>
<organism evidence="1 2">
    <name type="scientific">Paenibacillus profundus</name>
    <dbReference type="NCBI Taxonomy" id="1173085"/>
    <lineage>
        <taxon>Bacteria</taxon>
        <taxon>Bacillati</taxon>
        <taxon>Bacillota</taxon>
        <taxon>Bacilli</taxon>
        <taxon>Bacillales</taxon>
        <taxon>Paenibacillaceae</taxon>
        <taxon>Paenibacillus</taxon>
    </lineage>
</organism>
<accession>A0ABS8YJ83</accession>
<dbReference type="SUPFAM" id="SSF53756">
    <property type="entry name" value="UDP-Glycosyltransferase/glycogen phosphorylase"/>
    <property type="match status" value="1"/>
</dbReference>
<proteinExistence type="predicted"/>
<dbReference type="EMBL" id="JAJNBZ010000016">
    <property type="protein sequence ID" value="MCE5171237.1"/>
    <property type="molecule type" value="Genomic_DNA"/>
</dbReference>
<dbReference type="InterPro" id="IPR050519">
    <property type="entry name" value="Glycosyltransf_28_UgtP"/>
</dbReference>
<gene>
    <name evidence="1" type="ORF">LQV63_18215</name>
</gene>
<reference evidence="1 2" key="1">
    <citation type="submission" date="2021-11" db="EMBL/GenBank/DDBJ databases">
        <title>Draft genome sequence of Paenibacillus profundus YoMME, a new Gram-positive bacteria with exoelectrogenic properties.</title>
        <authorList>
            <person name="Hubenova Y."/>
            <person name="Hubenova E."/>
            <person name="Manasiev Y."/>
            <person name="Peykov S."/>
            <person name="Mitov M."/>
        </authorList>
    </citation>
    <scope>NUCLEOTIDE SEQUENCE [LARGE SCALE GENOMIC DNA]</scope>
    <source>
        <strain evidence="1 2">YoMME</strain>
    </source>
</reference>
<name>A0ABS8YJ83_9BACL</name>